<accession>A0AAQ3QR27</accession>
<dbReference type="Proteomes" id="UP001327560">
    <property type="component" value="Chromosome 9"/>
</dbReference>
<organism evidence="1 2">
    <name type="scientific">Canna indica</name>
    <name type="common">Indian-shot</name>
    <dbReference type="NCBI Taxonomy" id="4628"/>
    <lineage>
        <taxon>Eukaryota</taxon>
        <taxon>Viridiplantae</taxon>
        <taxon>Streptophyta</taxon>
        <taxon>Embryophyta</taxon>
        <taxon>Tracheophyta</taxon>
        <taxon>Spermatophyta</taxon>
        <taxon>Magnoliopsida</taxon>
        <taxon>Liliopsida</taxon>
        <taxon>Zingiberales</taxon>
        <taxon>Cannaceae</taxon>
        <taxon>Canna</taxon>
    </lineage>
</organism>
<dbReference type="EMBL" id="CP136898">
    <property type="protein sequence ID" value="WOL20429.1"/>
    <property type="molecule type" value="Genomic_DNA"/>
</dbReference>
<sequence>MNSHYPNCKASNRGGVEQGNQWLATIQDSLKTQSYLKLSICARNWKMNYSKQSKMKRYIGDKNPGSNGFKKETRIPYSFMLVRVREDAQTPSNVLKTTMENG</sequence>
<protein>
    <submittedName>
        <fullName evidence="1">Uncharacterized protein</fullName>
    </submittedName>
</protein>
<reference evidence="1 2" key="1">
    <citation type="submission" date="2023-10" db="EMBL/GenBank/DDBJ databases">
        <title>Chromosome-scale genome assembly provides insights into flower coloration mechanisms of Canna indica.</title>
        <authorList>
            <person name="Li C."/>
        </authorList>
    </citation>
    <scope>NUCLEOTIDE SEQUENCE [LARGE SCALE GENOMIC DNA]</scope>
    <source>
        <tissue evidence="1">Flower</tissue>
    </source>
</reference>
<proteinExistence type="predicted"/>
<gene>
    <name evidence="1" type="ORF">Cni_G29234</name>
</gene>
<keyword evidence="2" id="KW-1185">Reference proteome</keyword>
<name>A0AAQ3QR27_9LILI</name>
<dbReference type="AlphaFoldDB" id="A0AAQ3QR27"/>
<evidence type="ECO:0000313" key="1">
    <source>
        <dbReference type="EMBL" id="WOL20429.1"/>
    </source>
</evidence>
<evidence type="ECO:0000313" key="2">
    <source>
        <dbReference type="Proteomes" id="UP001327560"/>
    </source>
</evidence>